<keyword evidence="2" id="KW-0472">Membrane</keyword>
<feature type="transmembrane region" description="Helical" evidence="2">
    <location>
        <begin position="9"/>
        <end position="28"/>
    </location>
</feature>
<dbReference type="CDD" id="cd05237">
    <property type="entry name" value="UDP_invert_4-6DH_SDR_e"/>
    <property type="match status" value="1"/>
</dbReference>
<keyword evidence="2" id="KW-0812">Transmembrane</keyword>
<dbReference type="InterPro" id="IPR036291">
    <property type="entry name" value="NAD(P)-bd_dom_sf"/>
</dbReference>
<evidence type="ECO:0000256" key="2">
    <source>
        <dbReference type="SAM" id="Phobius"/>
    </source>
</evidence>
<proteinExistence type="inferred from homology"/>
<comment type="caution">
    <text evidence="4">The sequence shown here is derived from an EMBL/GenBank/DDBJ whole genome shotgun (WGS) entry which is preliminary data.</text>
</comment>
<feature type="transmembrane region" description="Helical" evidence="2">
    <location>
        <begin position="34"/>
        <end position="53"/>
    </location>
</feature>
<dbReference type="Gene3D" id="3.40.50.720">
    <property type="entry name" value="NAD(P)-binding Rossmann-like Domain"/>
    <property type="match status" value="2"/>
</dbReference>
<dbReference type="InterPro" id="IPR003869">
    <property type="entry name" value="Polysac_CapD-like"/>
</dbReference>
<dbReference type="AlphaFoldDB" id="A0A523QMV4"/>
<dbReference type="SUPFAM" id="SSF51735">
    <property type="entry name" value="NAD(P)-binding Rossmann-fold domains"/>
    <property type="match status" value="2"/>
</dbReference>
<dbReference type="PANTHER" id="PTHR43318:SF1">
    <property type="entry name" value="POLYSACCHARIDE BIOSYNTHESIS PROTEIN EPSC-RELATED"/>
    <property type="match status" value="1"/>
</dbReference>
<feature type="non-terminal residue" evidence="4">
    <location>
        <position position="1"/>
    </location>
</feature>
<keyword evidence="2" id="KW-1133">Transmembrane helix</keyword>
<evidence type="ECO:0000256" key="1">
    <source>
        <dbReference type="ARBA" id="ARBA00007430"/>
    </source>
</evidence>
<dbReference type="Proteomes" id="UP000320781">
    <property type="component" value="Unassembled WGS sequence"/>
</dbReference>
<name>A0A523QMV4_UNCAE</name>
<sequence>YDLINLSRACLMSSATIAIVLLITIRFIGFPRSVFIIDLLLTFIFVGGFRMGIRLHYHRRNSSKGIPFLQTADQNSKRLLIIGAGDGGEKLLREISENPNLHYEVAGLIDDNVSKLRQTIHGVPVLGTLDDIGEIAKNRKVDEIIIAVQSTSAMEMKRMVSFSENTGLPYKIFPALGKLIEGKVTVSALREVRYEDLLGRKEVELDMEQIGGYLTEKRVMVTGGAGSIGSELCRQIARFNPAMLLIVDMNESGLYETEVNLLAKFPEMQIVAVLGMVHSKSVMDRVFRRHEPQVVFHAAAYKHVPMMEVNPCEAVFNNIIGTQAILFLCLANGVERCVVVSSDKAVRPTNVMGASKRVDEILTQVCARKYNRRFMAVRFGNVVGSVGSVVPLFQKQIERGGPLTVTHPEATRYFMTIPEASSLILQAGALGKGGEIFILKMGTPIRIAEMARDMISLSGFKPDEEIQIRYIGLRPGEKLHEELITEGEGVMATEHEKILALRGNSCDPKELNAQIDELLTIARTYDATDIKRKLQEIVPEYTPQFFT</sequence>
<organism evidence="4 5">
    <name type="scientific">Aerophobetes bacterium</name>
    <dbReference type="NCBI Taxonomy" id="2030807"/>
    <lineage>
        <taxon>Bacteria</taxon>
        <taxon>Candidatus Aerophobota</taxon>
    </lineage>
</organism>
<dbReference type="Pfam" id="PF13727">
    <property type="entry name" value="CoA_binding_3"/>
    <property type="match status" value="1"/>
</dbReference>
<evidence type="ECO:0000313" key="4">
    <source>
        <dbReference type="EMBL" id="TES87166.1"/>
    </source>
</evidence>
<dbReference type="EMBL" id="SOKU01000004">
    <property type="protein sequence ID" value="TES87166.1"/>
    <property type="molecule type" value="Genomic_DNA"/>
</dbReference>
<feature type="domain" description="Polysaccharide biosynthesis protein CapD-like" evidence="3">
    <location>
        <begin position="219"/>
        <end position="500"/>
    </location>
</feature>
<comment type="similarity">
    <text evidence="1">Belongs to the polysaccharide synthase family.</text>
</comment>
<dbReference type="PANTHER" id="PTHR43318">
    <property type="entry name" value="UDP-N-ACETYLGLUCOSAMINE 4,6-DEHYDRATASE"/>
    <property type="match status" value="1"/>
</dbReference>
<evidence type="ECO:0000313" key="5">
    <source>
        <dbReference type="Proteomes" id="UP000320781"/>
    </source>
</evidence>
<evidence type="ECO:0000259" key="3">
    <source>
        <dbReference type="Pfam" id="PF02719"/>
    </source>
</evidence>
<protein>
    <submittedName>
        <fullName evidence="4">Polysaccharide biosynthesis protein</fullName>
    </submittedName>
</protein>
<gene>
    <name evidence="4" type="ORF">E3J95_00095</name>
</gene>
<dbReference type="InterPro" id="IPR051203">
    <property type="entry name" value="Polysaccharide_Synthase-Rel"/>
</dbReference>
<accession>A0A523QMV4</accession>
<reference evidence="4 5" key="1">
    <citation type="submission" date="2019-03" db="EMBL/GenBank/DDBJ databases">
        <title>Metabolic potential of uncultured bacteria and archaea associated with petroleum seepage in deep-sea sediments.</title>
        <authorList>
            <person name="Dong X."/>
            <person name="Hubert C."/>
        </authorList>
    </citation>
    <scope>NUCLEOTIDE SEQUENCE [LARGE SCALE GENOMIC DNA]</scope>
    <source>
        <strain evidence="4">E44_bin92</strain>
    </source>
</reference>
<dbReference type="Pfam" id="PF02719">
    <property type="entry name" value="Polysacc_synt_2"/>
    <property type="match status" value="1"/>
</dbReference>